<dbReference type="PANTHER" id="PTHR33121:SF79">
    <property type="entry name" value="CYCLIC DI-GMP PHOSPHODIESTERASE PDED-RELATED"/>
    <property type="match status" value="1"/>
</dbReference>
<keyword evidence="1" id="KW-0472">Membrane</keyword>
<dbReference type="AlphaFoldDB" id="A0A975HLB4"/>
<evidence type="ECO:0000256" key="1">
    <source>
        <dbReference type="SAM" id="Phobius"/>
    </source>
</evidence>
<feature type="transmembrane region" description="Helical" evidence="1">
    <location>
        <begin position="337"/>
        <end position="357"/>
    </location>
</feature>
<dbReference type="KEGG" id="pxi:J5O05_02115"/>
<dbReference type="PANTHER" id="PTHR33121">
    <property type="entry name" value="CYCLIC DI-GMP PHOSPHODIESTERASE PDEF"/>
    <property type="match status" value="1"/>
</dbReference>
<accession>A0A975HLB4</accession>
<evidence type="ECO:0000259" key="2">
    <source>
        <dbReference type="PROSITE" id="PS50883"/>
    </source>
</evidence>
<keyword evidence="1" id="KW-0812">Transmembrane</keyword>
<protein>
    <submittedName>
        <fullName evidence="3">EAL domain-containing protein</fullName>
    </submittedName>
</protein>
<keyword evidence="4" id="KW-1185">Reference proteome</keyword>
<dbReference type="Gene3D" id="3.30.70.270">
    <property type="match status" value="1"/>
</dbReference>
<dbReference type="InterPro" id="IPR035919">
    <property type="entry name" value="EAL_sf"/>
</dbReference>
<feature type="transmembrane region" description="Helical" evidence="1">
    <location>
        <begin position="278"/>
        <end position="296"/>
    </location>
</feature>
<dbReference type="CDD" id="cd01948">
    <property type="entry name" value="EAL"/>
    <property type="match status" value="1"/>
</dbReference>
<dbReference type="PROSITE" id="PS50883">
    <property type="entry name" value="EAL"/>
    <property type="match status" value="1"/>
</dbReference>
<dbReference type="InterPro" id="IPR043128">
    <property type="entry name" value="Rev_trsase/Diguanyl_cyclase"/>
</dbReference>
<dbReference type="Gene3D" id="3.20.20.450">
    <property type="entry name" value="EAL domain"/>
    <property type="match status" value="1"/>
</dbReference>
<dbReference type="SUPFAM" id="SSF141868">
    <property type="entry name" value="EAL domain-like"/>
    <property type="match status" value="1"/>
</dbReference>
<feature type="domain" description="EAL" evidence="2">
    <location>
        <begin position="549"/>
        <end position="664"/>
    </location>
</feature>
<reference evidence="3" key="1">
    <citation type="submission" date="2021-03" db="EMBL/GenBank/DDBJ databases">
        <title>Complete Genome of Pseudoalteromonas xiamenensis STKMTI.2, a new potential marine bacterium producing anti-Vibrio compounds.</title>
        <authorList>
            <person name="Handayani D.P."/>
            <person name="Isnansetyo A."/>
            <person name="Istiqomah I."/>
            <person name="Jumina J."/>
        </authorList>
    </citation>
    <scope>NUCLEOTIDE SEQUENCE</scope>
    <source>
        <strain evidence="3">STKMTI.2</strain>
    </source>
</reference>
<dbReference type="RefSeq" id="WP_208843396.1">
    <property type="nucleotide sequence ID" value="NZ_CP072133.1"/>
</dbReference>
<dbReference type="InterPro" id="IPR050706">
    <property type="entry name" value="Cyclic-di-GMP_PDE-like"/>
</dbReference>
<dbReference type="GO" id="GO:0071111">
    <property type="term" value="F:cyclic-guanylate-specific phosphodiesterase activity"/>
    <property type="evidence" value="ECO:0007669"/>
    <property type="project" value="InterPro"/>
</dbReference>
<dbReference type="InterPro" id="IPR011623">
    <property type="entry name" value="7TMR_DISM_rcpt_extracell_dom1"/>
</dbReference>
<dbReference type="Proteomes" id="UP000664904">
    <property type="component" value="Chromosome"/>
</dbReference>
<name>A0A975HLB4_9GAMM</name>
<feature type="transmembrane region" description="Helical" evidence="1">
    <location>
        <begin position="255"/>
        <end position="272"/>
    </location>
</feature>
<sequence length="664" mass="74553">MRLRSVLCVLFFFVISLSILSRAQQSVPYSVMVWESGLQESHIENAIGAPDLSPLDEEAFFIDSTSVDYWLIVKTEESSPVIFTTSKPIGVSLVLFLYENGKVVESNEVNASSSSTPFIVIERPESQQVAVKLTSKAKTKITFSVVPQNVFVDQNNIRIAWNGLQAGLVAMIALIMVGFATVRKGERTIYGAIYFVGVALLSMSLTGISEVLIGPLPAQVVSDNNGFWLIIALFSSISYYRLTYQVRDFEPTIDAFIQGLRIAFVFLALLELWKGVPITLLFLSLTVTLVLNLGLVIRFSKTTSIKKVVLMAWFTLVGLVCYWIASQLFNSMPYRLVNVTQIAVTVHVILLCAAMLLREVQRQKTFVYYSLHDDETGSPNKNFLFRVLRQKMEENKEHSLLLFKAFVVEQTRINFGMDYAQKHLKILISKLNEQLSVLSKTPIEVTDSGPSYLFRLEDSVFAIIIEGKLELSTVEQFVCLLSSVFEEGVKYKGAQLVDQLEVGVANYPMHATSPDQIVQRALQAMSVKTMSADRWHIFDVANSVISERKLKISAALRDALESEQFELYLQPQVCLKTGQVYGAEALLRWHHPILGQIPPDQFIPIAESSGIIHSLTEWVVEKGLTYQKVLSEIYPEHVLSLNISGKDLARREPPCPLNYFIDST</sequence>
<dbReference type="EMBL" id="CP072133">
    <property type="protein sequence ID" value="QTH71772.1"/>
    <property type="molecule type" value="Genomic_DNA"/>
</dbReference>
<feature type="transmembrane region" description="Helical" evidence="1">
    <location>
        <begin position="308"/>
        <end position="325"/>
    </location>
</feature>
<dbReference type="SMART" id="SM00052">
    <property type="entry name" value="EAL"/>
    <property type="match status" value="1"/>
</dbReference>
<organism evidence="3 4">
    <name type="scientific">Pseudoalteromonas xiamenensis</name>
    <dbReference type="NCBI Taxonomy" id="882626"/>
    <lineage>
        <taxon>Bacteria</taxon>
        <taxon>Pseudomonadati</taxon>
        <taxon>Pseudomonadota</taxon>
        <taxon>Gammaproteobacteria</taxon>
        <taxon>Alteromonadales</taxon>
        <taxon>Pseudoalteromonadaceae</taxon>
        <taxon>Pseudoalteromonas</taxon>
    </lineage>
</organism>
<dbReference type="Pfam" id="PF00563">
    <property type="entry name" value="EAL"/>
    <property type="match status" value="1"/>
</dbReference>
<evidence type="ECO:0000313" key="4">
    <source>
        <dbReference type="Proteomes" id="UP000664904"/>
    </source>
</evidence>
<dbReference type="InterPro" id="IPR001633">
    <property type="entry name" value="EAL_dom"/>
</dbReference>
<dbReference type="InterPro" id="IPR029787">
    <property type="entry name" value="Nucleotide_cyclase"/>
</dbReference>
<feature type="transmembrane region" description="Helical" evidence="1">
    <location>
        <begin position="225"/>
        <end position="243"/>
    </location>
</feature>
<dbReference type="Pfam" id="PF07695">
    <property type="entry name" value="7TMR-DISM_7TM"/>
    <property type="match status" value="1"/>
</dbReference>
<feature type="transmembrane region" description="Helical" evidence="1">
    <location>
        <begin position="192"/>
        <end position="213"/>
    </location>
</feature>
<gene>
    <name evidence="3" type="ORF">J5O05_02115</name>
</gene>
<keyword evidence="1" id="KW-1133">Transmembrane helix</keyword>
<proteinExistence type="predicted"/>
<evidence type="ECO:0000313" key="3">
    <source>
        <dbReference type="EMBL" id="QTH71772.1"/>
    </source>
</evidence>
<dbReference type="SUPFAM" id="SSF55073">
    <property type="entry name" value="Nucleotide cyclase"/>
    <property type="match status" value="1"/>
</dbReference>
<feature type="transmembrane region" description="Helical" evidence="1">
    <location>
        <begin position="159"/>
        <end position="180"/>
    </location>
</feature>